<dbReference type="PROSITE" id="PS51843">
    <property type="entry name" value="NR_LBD"/>
    <property type="match status" value="1"/>
</dbReference>
<feature type="domain" description="NR LBD" evidence="4">
    <location>
        <begin position="1"/>
        <end position="116"/>
    </location>
</feature>
<keyword evidence="3" id="KW-0675">Receptor</keyword>
<dbReference type="Gene3D" id="1.10.565.10">
    <property type="entry name" value="Retinoid X Receptor"/>
    <property type="match status" value="1"/>
</dbReference>
<dbReference type="AlphaFoldDB" id="A0AAD5QUE9"/>
<evidence type="ECO:0000256" key="1">
    <source>
        <dbReference type="ARBA" id="ARBA00023015"/>
    </source>
</evidence>
<keyword evidence="1" id="KW-0805">Transcription regulation</keyword>
<evidence type="ECO:0000256" key="2">
    <source>
        <dbReference type="ARBA" id="ARBA00023163"/>
    </source>
</evidence>
<gene>
    <name evidence="5" type="ORF">KIN20_025422</name>
</gene>
<comment type="caution">
    <text evidence="5">The sequence shown here is derived from an EMBL/GenBank/DDBJ whole genome shotgun (WGS) entry which is preliminary data.</text>
</comment>
<evidence type="ECO:0000313" key="6">
    <source>
        <dbReference type="Proteomes" id="UP001196413"/>
    </source>
</evidence>
<dbReference type="PANTHER" id="PTHR46011">
    <property type="entry name" value="NUCLEAR HORMONE RECEPTOR FAMILY MEMBER NHR-86-RELATED"/>
    <property type="match status" value="1"/>
</dbReference>
<dbReference type="InterPro" id="IPR035500">
    <property type="entry name" value="NHR-like_dom_sf"/>
</dbReference>
<accession>A0AAD5QUE9</accession>
<evidence type="ECO:0000259" key="4">
    <source>
        <dbReference type="PROSITE" id="PS51843"/>
    </source>
</evidence>
<dbReference type="InterPro" id="IPR000536">
    <property type="entry name" value="Nucl_hrmn_rcpt_lig-bd"/>
</dbReference>
<evidence type="ECO:0000256" key="3">
    <source>
        <dbReference type="ARBA" id="ARBA00023170"/>
    </source>
</evidence>
<evidence type="ECO:0000313" key="5">
    <source>
        <dbReference type="EMBL" id="KAJ1365188.1"/>
    </source>
</evidence>
<sequence length="143" mass="17339">MHIRTTLLKQMHGFLISEVEFMAILTLTLWSSRTHRGNEKIERIAKKYREQIFYDLYEHYRNERKMDNCAVRLGKLMCLLANAEMFYERIGEDVELLKLFNMYKRDTYVYDFLKENTSASSQPMNNFFDFFYSSDLLPIKCRR</sequence>
<dbReference type="EMBL" id="JAHQIW010005189">
    <property type="protein sequence ID" value="KAJ1365188.1"/>
    <property type="molecule type" value="Genomic_DNA"/>
</dbReference>
<dbReference type="Proteomes" id="UP001196413">
    <property type="component" value="Unassembled WGS sequence"/>
</dbReference>
<proteinExistence type="predicted"/>
<name>A0AAD5QUE9_PARTN</name>
<dbReference type="SUPFAM" id="SSF48508">
    <property type="entry name" value="Nuclear receptor ligand-binding domain"/>
    <property type="match status" value="1"/>
</dbReference>
<reference evidence="5" key="1">
    <citation type="submission" date="2021-06" db="EMBL/GenBank/DDBJ databases">
        <title>Parelaphostrongylus tenuis whole genome reference sequence.</title>
        <authorList>
            <person name="Garwood T.J."/>
            <person name="Larsen P.A."/>
            <person name="Fountain-Jones N.M."/>
            <person name="Garbe J.R."/>
            <person name="Macchietto M.G."/>
            <person name="Kania S.A."/>
            <person name="Gerhold R.W."/>
            <person name="Richards J.E."/>
            <person name="Wolf T.M."/>
        </authorList>
    </citation>
    <scope>NUCLEOTIDE SEQUENCE</scope>
    <source>
        <strain evidence="5">MNPRO001-30</strain>
        <tissue evidence="5">Meninges</tissue>
    </source>
</reference>
<dbReference type="Pfam" id="PF00104">
    <property type="entry name" value="Hormone_recep"/>
    <property type="match status" value="1"/>
</dbReference>
<keyword evidence="6" id="KW-1185">Reference proteome</keyword>
<protein>
    <recommendedName>
        <fullName evidence="4">NR LBD domain-containing protein</fullName>
    </recommendedName>
</protein>
<keyword evidence="2" id="KW-0804">Transcription</keyword>
<organism evidence="5 6">
    <name type="scientific">Parelaphostrongylus tenuis</name>
    <name type="common">Meningeal worm</name>
    <dbReference type="NCBI Taxonomy" id="148309"/>
    <lineage>
        <taxon>Eukaryota</taxon>
        <taxon>Metazoa</taxon>
        <taxon>Ecdysozoa</taxon>
        <taxon>Nematoda</taxon>
        <taxon>Chromadorea</taxon>
        <taxon>Rhabditida</taxon>
        <taxon>Rhabditina</taxon>
        <taxon>Rhabditomorpha</taxon>
        <taxon>Strongyloidea</taxon>
        <taxon>Metastrongylidae</taxon>
        <taxon>Parelaphostrongylus</taxon>
    </lineage>
</organism>